<protein>
    <recommendedName>
        <fullName evidence="1">Methyltransferase domain-containing protein</fullName>
    </recommendedName>
</protein>
<dbReference type="Pfam" id="PF13847">
    <property type="entry name" value="Methyltransf_31"/>
    <property type="match status" value="1"/>
</dbReference>
<evidence type="ECO:0000313" key="3">
    <source>
        <dbReference type="Proteomes" id="UP000322530"/>
    </source>
</evidence>
<dbReference type="RefSeq" id="WP_149402343.1">
    <property type="nucleotide sequence ID" value="NZ_BIXY01000042.1"/>
</dbReference>
<accession>A0A5A5TD03</accession>
<dbReference type="SUPFAM" id="SSF53335">
    <property type="entry name" value="S-adenosyl-L-methionine-dependent methyltransferases"/>
    <property type="match status" value="1"/>
</dbReference>
<dbReference type="InterPro" id="IPR029063">
    <property type="entry name" value="SAM-dependent_MTases_sf"/>
</dbReference>
<evidence type="ECO:0000313" key="2">
    <source>
        <dbReference type="EMBL" id="GCF09401.1"/>
    </source>
</evidence>
<sequence>MNQLKYGTISHQGLPYNNPFSVEKIEAVIDLLGLTDQAVVLDIGTGRAELPIRLVERYQVKALGLELNSSYVQEALEQTARRIPLGRLELRACDAQTFESEPDSFDLVSCLGACHVYGGFRPTLERLAHYVRPGGYVLVGDGYWKQEPSLEYLAALETTRAELQTHAENVTTGVSLGLMPMYACVCNEDEWDRFEWLRMYERFAYRKPDDPGLPDLIAQLHSWRDIYLRWGRDTLGFGLYLFQK</sequence>
<dbReference type="Proteomes" id="UP000322530">
    <property type="component" value="Unassembled WGS sequence"/>
</dbReference>
<dbReference type="CDD" id="cd02440">
    <property type="entry name" value="AdoMet_MTases"/>
    <property type="match status" value="1"/>
</dbReference>
<dbReference type="EMBL" id="BIXY01000042">
    <property type="protein sequence ID" value="GCF09401.1"/>
    <property type="molecule type" value="Genomic_DNA"/>
</dbReference>
<dbReference type="AlphaFoldDB" id="A0A5A5TD03"/>
<organism evidence="2 3">
    <name type="scientific">Dictyobacter arantiisoli</name>
    <dbReference type="NCBI Taxonomy" id="2014874"/>
    <lineage>
        <taxon>Bacteria</taxon>
        <taxon>Bacillati</taxon>
        <taxon>Chloroflexota</taxon>
        <taxon>Ktedonobacteria</taxon>
        <taxon>Ktedonobacterales</taxon>
        <taxon>Dictyobacteraceae</taxon>
        <taxon>Dictyobacter</taxon>
    </lineage>
</organism>
<dbReference type="Gene3D" id="3.40.50.150">
    <property type="entry name" value="Vaccinia Virus protein VP39"/>
    <property type="match status" value="1"/>
</dbReference>
<gene>
    <name evidence="2" type="ORF">KDI_29650</name>
</gene>
<reference evidence="2 3" key="1">
    <citation type="submission" date="2019-01" db="EMBL/GenBank/DDBJ databases">
        <title>Draft genome sequence of Dictyobacter sp. Uno17.</title>
        <authorList>
            <person name="Wang C.M."/>
            <person name="Zheng Y."/>
            <person name="Sakai Y."/>
            <person name="Abe K."/>
            <person name="Yokota A."/>
            <person name="Yabe S."/>
        </authorList>
    </citation>
    <scope>NUCLEOTIDE SEQUENCE [LARGE SCALE GENOMIC DNA]</scope>
    <source>
        <strain evidence="2 3">Uno17</strain>
    </source>
</reference>
<proteinExistence type="predicted"/>
<comment type="caution">
    <text evidence="2">The sequence shown here is derived from an EMBL/GenBank/DDBJ whole genome shotgun (WGS) entry which is preliminary data.</text>
</comment>
<keyword evidence="3" id="KW-1185">Reference proteome</keyword>
<name>A0A5A5TD03_9CHLR</name>
<dbReference type="InterPro" id="IPR025714">
    <property type="entry name" value="Methyltranfer_dom"/>
</dbReference>
<dbReference type="OrthoDB" id="9792690at2"/>
<feature type="domain" description="Methyltransferase" evidence="1">
    <location>
        <begin position="36"/>
        <end position="195"/>
    </location>
</feature>
<evidence type="ECO:0000259" key="1">
    <source>
        <dbReference type="Pfam" id="PF13847"/>
    </source>
</evidence>